<dbReference type="GO" id="GO:0016020">
    <property type="term" value="C:membrane"/>
    <property type="evidence" value="ECO:0007669"/>
    <property type="project" value="UniProtKB-SubCell"/>
</dbReference>
<protein>
    <recommendedName>
        <fullName evidence="9">G-protein coupled receptors family 1 profile domain-containing protein</fullName>
    </recommendedName>
</protein>
<evidence type="ECO:0000256" key="1">
    <source>
        <dbReference type="ARBA" id="ARBA00004141"/>
    </source>
</evidence>
<gene>
    <name evidence="7" type="ORF">CAMP_LOCUS2715</name>
</gene>
<accession>A0A9P1MV91</accession>
<keyword evidence="4 6" id="KW-1133">Transmembrane helix</keyword>
<evidence type="ECO:0000256" key="6">
    <source>
        <dbReference type="SAM" id="Phobius"/>
    </source>
</evidence>
<organism evidence="7 8">
    <name type="scientific">Caenorhabditis angaria</name>
    <dbReference type="NCBI Taxonomy" id="860376"/>
    <lineage>
        <taxon>Eukaryota</taxon>
        <taxon>Metazoa</taxon>
        <taxon>Ecdysozoa</taxon>
        <taxon>Nematoda</taxon>
        <taxon>Chromadorea</taxon>
        <taxon>Rhabditida</taxon>
        <taxon>Rhabditina</taxon>
        <taxon>Rhabditomorpha</taxon>
        <taxon>Rhabditoidea</taxon>
        <taxon>Rhabditidae</taxon>
        <taxon>Peloderinae</taxon>
        <taxon>Caenorhabditis</taxon>
    </lineage>
</organism>
<dbReference type="PANTHER" id="PTHR22945">
    <property type="entry name" value="SERPENTINE RECEPTOR, CLASS D DELTA"/>
    <property type="match status" value="1"/>
</dbReference>
<evidence type="ECO:0000313" key="8">
    <source>
        <dbReference type="Proteomes" id="UP001152747"/>
    </source>
</evidence>
<evidence type="ECO:0000313" key="7">
    <source>
        <dbReference type="EMBL" id="CAI5440078.1"/>
    </source>
</evidence>
<dbReference type="Proteomes" id="UP001152747">
    <property type="component" value="Unassembled WGS sequence"/>
</dbReference>
<sequence length="202" mass="23294">MARLVPVSATTVQVSYGFCQFLGPTFCFVGCALMFHFFIYSQYSLLLSFSYRYYILKNPSPKQKSLILFMFLTYIPALLHVICFLFNQADSQLLLQLYLSIYPNDTTITINQITGNNNTRQFTGLFPKFNMFFCPVPVVFSVVFIRWRIVKLLEKTAQHLRKETKALHRQLLTALTLQACLPIFFVIGLFMFGLEASGKSEK</sequence>
<name>A0A9P1MV91_9PELO</name>
<keyword evidence="8" id="KW-1185">Reference proteome</keyword>
<evidence type="ECO:0000256" key="3">
    <source>
        <dbReference type="ARBA" id="ARBA00022692"/>
    </source>
</evidence>
<feature type="transmembrane region" description="Helical" evidence="6">
    <location>
        <begin position="129"/>
        <end position="150"/>
    </location>
</feature>
<evidence type="ECO:0008006" key="9">
    <source>
        <dbReference type="Google" id="ProtNLM"/>
    </source>
</evidence>
<evidence type="ECO:0000256" key="2">
    <source>
        <dbReference type="ARBA" id="ARBA00009166"/>
    </source>
</evidence>
<dbReference type="InterPro" id="IPR019421">
    <property type="entry name" value="7TM_GPCR_serpentine_rcpt_Srd"/>
</dbReference>
<dbReference type="EMBL" id="CANHGI010000001">
    <property type="protein sequence ID" value="CAI5440078.1"/>
    <property type="molecule type" value="Genomic_DNA"/>
</dbReference>
<dbReference type="SUPFAM" id="SSF81321">
    <property type="entry name" value="Family A G protein-coupled receptor-like"/>
    <property type="match status" value="1"/>
</dbReference>
<evidence type="ECO:0000256" key="5">
    <source>
        <dbReference type="ARBA" id="ARBA00023136"/>
    </source>
</evidence>
<feature type="transmembrane region" description="Helical" evidence="6">
    <location>
        <begin position="33"/>
        <end position="54"/>
    </location>
</feature>
<feature type="transmembrane region" description="Helical" evidence="6">
    <location>
        <begin position="171"/>
        <end position="194"/>
    </location>
</feature>
<dbReference type="InterPro" id="IPR050920">
    <property type="entry name" value="Nematode_rcpt-like_delta"/>
</dbReference>
<dbReference type="AlphaFoldDB" id="A0A9P1MV91"/>
<keyword evidence="3 6" id="KW-0812">Transmembrane</keyword>
<keyword evidence="5 6" id="KW-0472">Membrane</keyword>
<reference evidence="7" key="1">
    <citation type="submission" date="2022-11" db="EMBL/GenBank/DDBJ databases">
        <authorList>
            <person name="Kikuchi T."/>
        </authorList>
    </citation>
    <scope>NUCLEOTIDE SEQUENCE</scope>
    <source>
        <strain evidence="7">PS1010</strain>
    </source>
</reference>
<dbReference type="Pfam" id="PF10317">
    <property type="entry name" value="7TM_GPCR_Srd"/>
    <property type="match status" value="1"/>
</dbReference>
<evidence type="ECO:0000256" key="4">
    <source>
        <dbReference type="ARBA" id="ARBA00022989"/>
    </source>
</evidence>
<feature type="transmembrane region" description="Helical" evidence="6">
    <location>
        <begin position="66"/>
        <end position="87"/>
    </location>
</feature>
<dbReference type="PANTHER" id="PTHR22945:SF101">
    <property type="entry name" value="G_PROTEIN_RECEP_F1_2 DOMAIN-CONTAINING PROTEIN"/>
    <property type="match status" value="1"/>
</dbReference>
<comment type="caution">
    <text evidence="7">The sequence shown here is derived from an EMBL/GenBank/DDBJ whole genome shotgun (WGS) entry which is preliminary data.</text>
</comment>
<comment type="similarity">
    <text evidence="2">Belongs to the nematode receptor-like protein srd family.</text>
</comment>
<proteinExistence type="inferred from homology"/>
<comment type="subcellular location">
    <subcellularLocation>
        <location evidence="1">Membrane</location>
        <topology evidence="1">Multi-pass membrane protein</topology>
    </subcellularLocation>
</comment>